<evidence type="ECO:0000313" key="1">
    <source>
        <dbReference type="EMBL" id="AYJ01162.1"/>
    </source>
</evidence>
<reference evidence="1 2" key="1">
    <citation type="journal article" date="2018" name="BMC Genomics">
        <title>Comparative genome analysis of jujube witches'-broom Phytoplasma, an obligate pathogen that causes jujube witches'-broom disease.</title>
        <authorList>
            <person name="Wang J."/>
            <person name="Song L."/>
            <person name="Jiao Q."/>
            <person name="Yang S."/>
            <person name="Gao R."/>
            <person name="Lu X."/>
            <person name="Zhou G."/>
        </authorList>
    </citation>
    <scope>NUCLEOTIDE SEQUENCE [LARGE SCALE GENOMIC DNA]</scope>
    <source>
        <strain evidence="1">Jwb-nky</strain>
    </source>
</reference>
<dbReference type="Proteomes" id="UP000272462">
    <property type="component" value="Chromosome"/>
</dbReference>
<evidence type="ECO:0000313" key="2">
    <source>
        <dbReference type="Proteomes" id="UP000272462"/>
    </source>
</evidence>
<proteinExistence type="predicted"/>
<name>A0A660HMF4_ZIZJU</name>
<accession>A0A660HMF4</accession>
<dbReference type="RefSeq" id="WP_121463892.1">
    <property type="nucleotide sequence ID" value="NZ_CP025121.1"/>
</dbReference>
<dbReference type="EMBL" id="CP025121">
    <property type="protein sequence ID" value="AYJ01162.1"/>
    <property type="molecule type" value="Genomic_DNA"/>
</dbReference>
<protein>
    <submittedName>
        <fullName evidence="1">Uncharacterized protein</fullName>
    </submittedName>
</protein>
<keyword evidence="2" id="KW-1185">Reference proteome</keyword>
<dbReference type="AlphaFoldDB" id="A0A660HMF4"/>
<dbReference type="KEGG" id="pzi:CWO85_01265"/>
<gene>
    <name evidence="1" type="ORF">CWO85_01265</name>
</gene>
<sequence>MPNIYSARTSTANAQENTAQAQAKTALAQKYTVMAQRYNTAYTTNVQSYTTNAKGYTAIAQENTANAQRALQQAKTNKEPLFTLTTQEITKTTGPNKETQKTLLYNIDYNLKDFVDYINKLDLTKDPNKEHLEKIRKFINDYAFTKYSVANLDNHIDINENLL</sequence>
<organism evidence="1 2">
    <name type="scientific">Ziziphus jujuba witches'-broom phytoplasma</name>
    <dbReference type="NCBI Taxonomy" id="135727"/>
    <lineage>
        <taxon>Bacteria</taxon>
        <taxon>Bacillati</taxon>
        <taxon>Mycoplasmatota</taxon>
        <taxon>Mollicutes</taxon>
        <taxon>Acholeplasmatales</taxon>
        <taxon>Acholeplasmataceae</taxon>
        <taxon>Candidatus Phytoplasma</taxon>
        <taxon>16SrV (Elm yellows group)</taxon>
    </lineage>
</organism>